<dbReference type="OrthoDB" id="9807888at2"/>
<dbReference type="EMBL" id="VDFQ02000005">
    <property type="protein sequence ID" value="KAA1420645.1"/>
    <property type="molecule type" value="Genomic_DNA"/>
</dbReference>
<comment type="similarity">
    <text evidence="1">Belongs to the bacterial solute-binding protein 3 family.</text>
</comment>
<dbReference type="InterPro" id="IPR051455">
    <property type="entry name" value="Bact_solute-bind_prot3"/>
</dbReference>
<dbReference type="Gene3D" id="3.40.190.10">
    <property type="entry name" value="Periplasmic binding protein-like II"/>
    <property type="match status" value="2"/>
</dbReference>
<gene>
    <name evidence="6" type="ORF">FE697_017005</name>
</gene>
<accession>A0A5Q6RRM3</accession>
<evidence type="ECO:0000313" key="6">
    <source>
        <dbReference type="EMBL" id="KAA1420645.1"/>
    </source>
</evidence>
<dbReference type="SMART" id="SM00062">
    <property type="entry name" value="PBPb"/>
    <property type="match status" value="1"/>
</dbReference>
<dbReference type="SUPFAM" id="SSF53850">
    <property type="entry name" value="Periplasmic binding protein-like II"/>
    <property type="match status" value="1"/>
</dbReference>
<feature type="signal peptide" evidence="4">
    <location>
        <begin position="1"/>
        <end position="20"/>
    </location>
</feature>
<evidence type="ECO:0000256" key="4">
    <source>
        <dbReference type="SAM" id="SignalP"/>
    </source>
</evidence>
<organism evidence="6 7">
    <name type="scientific">Mumia zhuanghuii</name>
    <dbReference type="NCBI Taxonomy" id="2585211"/>
    <lineage>
        <taxon>Bacteria</taxon>
        <taxon>Bacillati</taxon>
        <taxon>Actinomycetota</taxon>
        <taxon>Actinomycetes</taxon>
        <taxon>Propionibacteriales</taxon>
        <taxon>Nocardioidaceae</taxon>
        <taxon>Mumia</taxon>
    </lineage>
</organism>
<dbReference type="CDD" id="cd13690">
    <property type="entry name" value="PBP2_GluB"/>
    <property type="match status" value="1"/>
</dbReference>
<protein>
    <submittedName>
        <fullName evidence="6">Glutamate ABC transporter substrate-binding protein</fullName>
    </submittedName>
</protein>
<dbReference type="RefSeq" id="WP_149770814.1">
    <property type="nucleotide sequence ID" value="NZ_VDFQ02000005.1"/>
</dbReference>
<evidence type="ECO:0000256" key="2">
    <source>
        <dbReference type="ARBA" id="ARBA00022448"/>
    </source>
</evidence>
<name>A0A5Q6RRM3_9ACTN</name>
<evidence type="ECO:0000256" key="3">
    <source>
        <dbReference type="ARBA" id="ARBA00022729"/>
    </source>
</evidence>
<dbReference type="AlphaFoldDB" id="A0A5Q6RRM3"/>
<reference evidence="6 7" key="1">
    <citation type="submission" date="2019-09" db="EMBL/GenBank/DDBJ databases">
        <title>Mumia zhuanghuii sp. nov. isolated from the intestinal contents of plateau pika (Ochotona curzoniae) in the Qinghai-Tibet plateau of China.</title>
        <authorList>
            <person name="Tian Z."/>
        </authorList>
    </citation>
    <scope>NUCLEOTIDE SEQUENCE [LARGE SCALE GENOMIC DNA]</scope>
    <source>
        <strain evidence="7">350</strain>
    </source>
</reference>
<dbReference type="Pfam" id="PF00497">
    <property type="entry name" value="SBP_bac_3"/>
    <property type="match status" value="1"/>
</dbReference>
<feature type="chain" id="PRO_5039649251" evidence="4">
    <location>
        <begin position="21"/>
        <end position="304"/>
    </location>
</feature>
<dbReference type="GO" id="GO:0006865">
    <property type="term" value="P:amino acid transport"/>
    <property type="evidence" value="ECO:0007669"/>
    <property type="project" value="TreeGrafter"/>
</dbReference>
<dbReference type="GO" id="GO:0030288">
    <property type="term" value="C:outer membrane-bounded periplasmic space"/>
    <property type="evidence" value="ECO:0007669"/>
    <property type="project" value="TreeGrafter"/>
</dbReference>
<evidence type="ECO:0000256" key="1">
    <source>
        <dbReference type="ARBA" id="ARBA00010333"/>
    </source>
</evidence>
<sequence>MKIRRTKIAVVAAAAALALAGCGDAGSDDDGGDGDGGGGGFSPEVVENAADEFDDGTRMKEIAEAGTVKIGVKFDQPGIGFKAAGADAPEGFDPNMGQILAAKLGIAPDKIEWVETISDNREPFLQNSTVDFVIASYSITDERRQVVGQAGPYYVTGQQLLVQESNTDINGPDDLAGKKVCSVTGSTSIATVEEKYGATPAGFDTYSQCVDQLKTGSVDAVTTDGAILAGYAAQDPGTTKVVGDPFSEERYGIGYNKDSAELCEFINDTLEGAFEDGDWEAAFDDTLGKSGIDTPDQPTVDPCP</sequence>
<dbReference type="PROSITE" id="PS51257">
    <property type="entry name" value="PROKAR_LIPOPROTEIN"/>
    <property type="match status" value="1"/>
</dbReference>
<dbReference type="Proteomes" id="UP000307768">
    <property type="component" value="Unassembled WGS sequence"/>
</dbReference>
<dbReference type="InterPro" id="IPR001638">
    <property type="entry name" value="Solute-binding_3/MltF_N"/>
</dbReference>
<dbReference type="PANTHER" id="PTHR30085:SF6">
    <property type="entry name" value="ABC TRANSPORTER GLUTAMINE-BINDING PROTEIN GLNH"/>
    <property type="match status" value="1"/>
</dbReference>
<evidence type="ECO:0000259" key="5">
    <source>
        <dbReference type="SMART" id="SM00062"/>
    </source>
</evidence>
<keyword evidence="2" id="KW-0813">Transport</keyword>
<evidence type="ECO:0000313" key="7">
    <source>
        <dbReference type="Proteomes" id="UP000307768"/>
    </source>
</evidence>
<comment type="caution">
    <text evidence="6">The sequence shown here is derived from an EMBL/GenBank/DDBJ whole genome shotgun (WGS) entry which is preliminary data.</text>
</comment>
<dbReference type="GO" id="GO:0005576">
    <property type="term" value="C:extracellular region"/>
    <property type="evidence" value="ECO:0007669"/>
    <property type="project" value="TreeGrafter"/>
</dbReference>
<feature type="domain" description="Solute-binding protein family 3/N-terminal" evidence="5">
    <location>
        <begin position="67"/>
        <end position="290"/>
    </location>
</feature>
<keyword evidence="3 4" id="KW-0732">Signal</keyword>
<dbReference type="PANTHER" id="PTHR30085">
    <property type="entry name" value="AMINO ACID ABC TRANSPORTER PERMEASE"/>
    <property type="match status" value="1"/>
</dbReference>
<proteinExistence type="inferred from homology"/>